<feature type="signal peptide" evidence="1">
    <location>
        <begin position="1"/>
        <end position="22"/>
    </location>
</feature>
<dbReference type="InterPro" id="IPR025164">
    <property type="entry name" value="Toastrack_DUF4097"/>
</dbReference>
<reference evidence="3" key="1">
    <citation type="submission" date="2021-10" db="EMBL/GenBank/DDBJ databases">
        <authorList>
            <person name="Lyu M."/>
            <person name="Wang X."/>
            <person name="Meng X."/>
            <person name="Xu K."/>
        </authorList>
    </citation>
    <scope>NUCLEOTIDE SEQUENCE</scope>
    <source>
        <strain evidence="3">A6</strain>
    </source>
</reference>
<feature type="domain" description="DUF4097" evidence="2">
    <location>
        <begin position="40"/>
        <end position="297"/>
    </location>
</feature>
<evidence type="ECO:0000313" key="3">
    <source>
        <dbReference type="EMBL" id="MCC8361789.1"/>
    </source>
</evidence>
<organism evidence="3 4">
    <name type="scientific">Noviluteimonas lactosilytica</name>
    <dbReference type="NCBI Taxonomy" id="2888523"/>
    <lineage>
        <taxon>Bacteria</taxon>
        <taxon>Pseudomonadati</taxon>
        <taxon>Pseudomonadota</taxon>
        <taxon>Gammaproteobacteria</taxon>
        <taxon>Lysobacterales</taxon>
        <taxon>Lysobacteraceae</taxon>
        <taxon>Noviluteimonas</taxon>
    </lineage>
</organism>
<evidence type="ECO:0000259" key="2">
    <source>
        <dbReference type="Pfam" id="PF13349"/>
    </source>
</evidence>
<dbReference type="Pfam" id="PF13349">
    <property type="entry name" value="DUF4097"/>
    <property type="match status" value="1"/>
</dbReference>
<feature type="chain" id="PRO_5045286271" evidence="1">
    <location>
        <begin position="23"/>
        <end position="303"/>
    </location>
</feature>
<comment type="caution">
    <text evidence="3">The sequence shown here is derived from an EMBL/GenBank/DDBJ whole genome shotgun (WGS) entry which is preliminary data.</text>
</comment>
<dbReference type="Proteomes" id="UP001165293">
    <property type="component" value="Unassembled WGS sequence"/>
</dbReference>
<accession>A0ABS8JDV8</accession>
<evidence type="ECO:0000256" key="1">
    <source>
        <dbReference type="SAM" id="SignalP"/>
    </source>
</evidence>
<proteinExistence type="predicted"/>
<dbReference type="EMBL" id="JAJGAK010000001">
    <property type="protein sequence ID" value="MCC8361789.1"/>
    <property type="molecule type" value="Genomic_DNA"/>
</dbReference>
<evidence type="ECO:0000313" key="4">
    <source>
        <dbReference type="Proteomes" id="UP001165293"/>
    </source>
</evidence>
<keyword evidence="1" id="KW-0732">Signal</keyword>
<keyword evidence="4" id="KW-1185">Reference proteome</keyword>
<protein>
    <submittedName>
        <fullName evidence="3">DUF4097 domain-containing protein</fullName>
    </submittedName>
</protein>
<gene>
    <name evidence="3" type="ORF">LK996_01660</name>
</gene>
<name>A0ABS8JDV8_9GAMM</name>
<dbReference type="RefSeq" id="WP_230525438.1">
    <property type="nucleotide sequence ID" value="NZ_JAJGAK010000001.1"/>
</dbReference>
<sequence>MTRKLLTLSLLAACMAASTAWAATPINETRPLGSRGTVQIENLKGSIQVRTWDKKEVHVGGTLGKGVEKLIVEGDESDLLIKVEYPRGRSGWHGNNDNTEPTDLIINVPVLAELEIESVSATVDVVGTAGVSLSIDSVSGDVVVAGAPREADIESVSGDLTLTLNSRDVSASSVSGDVRLRGKLDGELDVETVSGNIDADSNGLKLRRIDASTVSGDVRVRAGLQDGGEVKAESVSGDLHLVMPKNLSANVSAETFSGDLDAPGAKVERPKYGPGASFEHRYGSGSGLIRIETFSGDGELVLE</sequence>